<dbReference type="SUPFAM" id="SSF55729">
    <property type="entry name" value="Acyl-CoA N-acyltransferases (Nat)"/>
    <property type="match status" value="1"/>
</dbReference>
<sequence>MKNAALQWLNRDPLLHVCMSESIRRGHAEVLYAGQDGVLLRDPVAETMQASFDSPAALEPWVDAIAQSGLDVVVHQDFAEEFLAPVLPERAGRMRCYHSVYTRKQPLDAALPREAHIEPLDGRWTEAVQTVYKHASAEYIAGRIEAGVMLGIFWGGELAGFIGQHTEGALGMLEVLPEYRRRGLARALMAAGINAALARGETPFGQIVTTNEPSLALSRSMGLQISQGVVVWMFR</sequence>
<dbReference type="InterPro" id="IPR013653">
    <property type="entry name" value="GCN5-like_dom"/>
</dbReference>
<name>A0A9D1ITU4_9CLOT</name>
<dbReference type="PANTHER" id="PTHR20958:SF6">
    <property type="entry name" value="GLYCINE N-ACYLTRANSFERASE-LIKE PROTEIN"/>
    <property type="match status" value="1"/>
</dbReference>
<dbReference type="InterPro" id="IPR053225">
    <property type="entry name" value="Acyl-CoA_N-acyltransferase"/>
</dbReference>
<evidence type="ECO:0000313" key="3">
    <source>
        <dbReference type="Proteomes" id="UP000824073"/>
    </source>
</evidence>
<proteinExistence type="predicted"/>
<dbReference type="InterPro" id="IPR016181">
    <property type="entry name" value="Acyl_CoA_acyltransferase"/>
</dbReference>
<accession>A0A9D1ITU4</accession>
<reference evidence="2" key="2">
    <citation type="journal article" date="2021" name="PeerJ">
        <title>Extensive microbial diversity within the chicken gut microbiome revealed by metagenomics and culture.</title>
        <authorList>
            <person name="Gilroy R."/>
            <person name="Ravi A."/>
            <person name="Getino M."/>
            <person name="Pursley I."/>
            <person name="Horton D.L."/>
            <person name="Alikhan N.F."/>
            <person name="Baker D."/>
            <person name="Gharbi K."/>
            <person name="Hall N."/>
            <person name="Watson M."/>
            <person name="Adriaenssens E.M."/>
            <person name="Foster-Nyarko E."/>
            <person name="Jarju S."/>
            <person name="Secka A."/>
            <person name="Antonio M."/>
            <person name="Oren A."/>
            <person name="Chaudhuri R.R."/>
            <person name="La Ragione R."/>
            <person name="Hildebrand F."/>
            <person name="Pallen M.J."/>
        </authorList>
    </citation>
    <scope>NUCLEOTIDE SEQUENCE</scope>
    <source>
        <strain evidence="2">CHK191-8634</strain>
    </source>
</reference>
<comment type="caution">
    <text evidence="2">The sequence shown here is derived from an EMBL/GenBank/DDBJ whole genome shotgun (WGS) entry which is preliminary data.</text>
</comment>
<dbReference type="EMBL" id="DVMR01000016">
    <property type="protein sequence ID" value="HIU42990.1"/>
    <property type="molecule type" value="Genomic_DNA"/>
</dbReference>
<dbReference type="Gene3D" id="3.40.630.30">
    <property type="match status" value="1"/>
</dbReference>
<dbReference type="Proteomes" id="UP000824073">
    <property type="component" value="Unassembled WGS sequence"/>
</dbReference>
<dbReference type="Pfam" id="PF08445">
    <property type="entry name" value="FR47"/>
    <property type="match status" value="1"/>
</dbReference>
<dbReference type="CDD" id="cd04301">
    <property type="entry name" value="NAT_SF"/>
    <property type="match status" value="1"/>
</dbReference>
<dbReference type="InterPro" id="IPR000182">
    <property type="entry name" value="GNAT_dom"/>
</dbReference>
<dbReference type="AlphaFoldDB" id="A0A9D1ITU4"/>
<reference evidence="2" key="1">
    <citation type="submission" date="2020-10" db="EMBL/GenBank/DDBJ databases">
        <authorList>
            <person name="Gilroy R."/>
        </authorList>
    </citation>
    <scope>NUCLEOTIDE SEQUENCE</scope>
    <source>
        <strain evidence="2">CHK191-8634</strain>
    </source>
</reference>
<protein>
    <submittedName>
        <fullName evidence="2">GNAT family N-acetyltransferase</fullName>
    </submittedName>
</protein>
<gene>
    <name evidence="2" type="ORF">IAB67_01690</name>
</gene>
<evidence type="ECO:0000313" key="2">
    <source>
        <dbReference type="EMBL" id="HIU42990.1"/>
    </source>
</evidence>
<dbReference type="GO" id="GO:0016747">
    <property type="term" value="F:acyltransferase activity, transferring groups other than amino-acyl groups"/>
    <property type="evidence" value="ECO:0007669"/>
    <property type="project" value="InterPro"/>
</dbReference>
<dbReference type="PANTHER" id="PTHR20958">
    <property type="entry name" value="GLYCINE N-ACYLTRANSFERASE-LIKE PROTEIN"/>
    <property type="match status" value="1"/>
</dbReference>
<dbReference type="PROSITE" id="PS51186">
    <property type="entry name" value="GNAT"/>
    <property type="match status" value="1"/>
</dbReference>
<organism evidence="2 3">
    <name type="scientific">Candidatus Ventrousia excrementavium</name>
    <dbReference type="NCBI Taxonomy" id="2840961"/>
    <lineage>
        <taxon>Bacteria</taxon>
        <taxon>Bacillati</taxon>
        <taxon>Bacillota</taxon>
        <taxon>Clostridia</taxon>
        <taxon>Eubacteriales</taxon>
        <taxon>Clostridiaceae</taxon>
        <taxon>Clostridiaceae incertae sedis</taxon>
        <taxon>Candidatus Ventrousia</taxon>
    </lineage>
</organism>
<feature type="domain" description="N-acetyltransferase" evidence="1">
    <location>
        <begin position="99"/>
        <end position="235"/>
    </location>
</feature>
<evidence type="ECO:0000259" key="1">
    <source>
        <dbReference type="PROSITE" id="PS51186"/>
    </source>
</evidence>